<proteinExistence type="predicted"/>
<dbReference type="InterPro" id="IPR025079">
    <property type="entry name" value="DUF3943"/>
</dbReference>
<evidence type="ECO:0000313" key="2">
    <source>
        <dbReference type="EMBL" id="PMC25365.1"/>
    </source>
</evidence>
<comment type="caution">
    <text evidence="2">The sequence shown here is derived from an EMBL/GenBank/DDBJ whole genome shotgun (WGS) entry which is preliminary data.</text>
</comment>
<name>A0A2N6QTJ7_9BACT</name>
<dbReference type="OrthoDB" id="9808630at2"/>
<sequence>MNYLSVIGCLAKTKCWVGMSVLVTLFSIESKAQTCHLQSNSSALVDSVVLPDSLLNQSPYVFHVDSLMDKQSANSPKYPWRAAAEVVGINATLLAVDYFILDADFAKVNSKTLKRNVRLNQWFWDGDVFHTNLWYHPYHGNLFFNAARSNGMNFWESIPYTLAGDLMWEIAGENELPSINDAISTGIGGLAIGESTYRLSNLVYHDDQRGWRRVAQELLGAAINPIRALNRLFTGEAWKIRPQKAAYHDDDRLPVRMTVAVGDRYVSGHDASTMRFHTPYLDFSVRYGDAFSDEHKPFDYFTLDAGVVVGHQQHAVNHINIIGQLAAAPVMEHRGMQSRFGVYQHFNYEHTNGRNGGLPPYQLSEAASIGVGWLCRAPSIHPNLQFDQSFFLNGMLLGGLWSDYADNPFHRTYNMGSGFTALSRTQFSLGHRFSFSLDARFFRMYSWRGYEEVPADTPYETFSAQGERNQSSLWMLRPMLKIPVWRQWGLHLSGAYYHRDTHYTYRNDATARTYEVRLGLLYQLK</sequence>
<feature type="domain" description="DUF3943" evidence="1">
    <location>
        <begin position="122"/>
        <end position="226"/>
    </location>
</feature>
<dbReference type="AlphaFoldDB" id="A0A2N6QTJ7"/>
<accession>A0A2N6QTJ7</accession>
<dbReference type="Proteomes" id="UP000235564">
    <property type="component" value="Unassembled WGS sequence"/>
</dbReference>
<reference evidence="2 3" key="1">
    <citation type="submission" date="2017-09" db="EMBL/GenBank/DDBJ databases">
        <title>Bacterial strain isolated from the female urinary microbiota.</title>
        <authorList>
            <person name="Thomas-White K."/>
            <person name="Kumar N."/>
            <person name="Forster S."/>
            <person name="Putonti C."/>
            <person name="Lawley T."/>
            <person name="Wolfe A.J."/>
        </authorList>
    </citation>
    <scope>NUCLEOTIDE SEQUENCE [LARGE SCALE GENOMIC DNA]</scope>
    <source>
        <strain evidence="2 3">UMB0536</strain>
    </source>
</reference>
<organism evidence="2 3">
    <name type="scientific">Hoylesella buccalis</name>
    <dbReference type="NCBI Taxonomy" id="28127"/>
    <lineage>
        <taxon>Bacteria</taxon>
        <taxon>Pseudomonadati</taxon>
        <taxon>Bacteroidota</taxon>
        <taxon>Bacteroidia</taxon>
        <taxon>Bacteroidales</taxon>
        <taxon>Prevotellaceae</taxon>
        <taxon>Hoylesella</taxon>
    </lineage>
</organism>
<evidence type="ECO:0000313" key="3">
    <source>
        <dbReference type="Proteomes" id="UP000235564"/>
    </source>
</evidence>
<protein>
    <submittedName>
        <fullName evidence="2">DUF3943 domain-containing protein</fullName>
    </submittedName>
</protein>
<dbReference type="EMBL" id="PNGJ01000001">
    <property type="protein sequence ID" value="PMC25365.1"/>
    <property type="molecule type" value="Genomic_DNA"/>
</dbReference>
<evidence type="ECO:0000259" key="1">
    <source>
        <dbReference type="Pfam" id="PF13084"/>
    </source>
</evidence>
<dbReference type="Pfam" id="PF13084">
    <property type="entry name" value="DUF3943"/>
    <property type="match status" value="1"/>
</dbReference>
<gene>
    <name evidence="2" type="ORF">CJ231_00750</name>
</gene>